<dbReference type="CDD" id="cd00267">
    <property type="entry name" value="ABC_ATPase"/>
    <property type="match status" value="1"/>
</dbReference>
<protein>
    <submittedName>
        <fullName evidence="2">ABC transporter ATP-binding protein</fullName>
    </submittedName>
</protein>
<organism evidence="2 3">
    <name type="scientific">Vibrio porteresiae DSM 19223</name>
    <dbReference type="NCBI Taxonomy" id="1123496"/>
    <lineage>
        <taxon>Bacteria</taxon>
        <taxon>Pseudomonadati</taxon>
        <taxon>Pseudomonadota</taxon>
        <taxon>Gammaproteobacteria</taxon>
        <taxon>Vibrionales</taxon>
        <taxon>Vibrionaceae</taxon>
        <taxon>Vibrio</taxon>
    </lineage>
</organism>
<keyword evidence="2" id="KW-0547">Nucleotide-binding</keyword>
<dbReference type="RefSeq" id="WP_261896593.1">
    <property type="nucleotide sequence ID" value="NZ_AP024896.1"/>
</dbReference>
<dbReference type="Proteomes" id="UP001304071">
    <property type="component" value="Chromosome 2"/>
</dbReference>
<evidence type="ECO:0000256" key="1">
    <source>
        <dbReference type="SAM" id="Phobius"/>
    </source>
</evidence>
<feature type="transmembrane region" description="Helical" evidence="1">
    <location>
        <begin position="56"/>
        <end position="77"/>
    </location>
</feature>
<name>A0ABZ0QLA3_9VIBR</name>
<feature type="transmembrane region" description="Helical" evidence="1">
    <location>
        <begin position="239"/>
        <end position="259"/>
    </location>
</feature>
<keyword evidence="3" id="KW-1185">Reference proteome</keyword>
<gene>
    <name evidence="2" type="ORF">R8Z52_16790</name>
</gene>
<proteinExistence type="predicted"/>
<evidence type="ECO:0000313" key="2">
    <source>
        <dbReference type="EMBL" id="WPC76186.1"/>
    </source>
</evidence>
<keyword evidence="1" id="KW-0812">Transmembrane</keyword>
<feature type="transmembrane region" description="Helical" evidence="1">
    <location>
        <begin position="12"/>
        <end position="36"/>
    </location>
</feature>
<accession>A0ABZ0QLA3</accession>
<feature type="transmembrane region" description="Helical" evidence="1">
    <location>
        <begin position="130"/>
        <end position="150"/>
    </location>
</feature>
<sequence>MEFRNSKEIAFDLFNVNSLITVLLILVNQSLIAFSVYSSVQIVYALDHHGFDSAEFQLWLLSYVACMTFPHGIGYFADLYEERWLCSCLQLFWNSAAKKYHQSTARTQSGKALGAFVTQGKEAIANYVHYCLDSWSAFLNFFLSLLVISFTLDHRFLITVMISMVLVALVRYWVSTSMENLAVYRTETGADLTNELASIHDNTHNGSRINYLSFLSAKTEKIGGYVNSRIAEAQYKYRVVVIISLCSLLPTICLLVWLLTNHDIAQEIKFALVINLTRIFYLLNSATGLITVVISFPNIRGQIKLLESFSRTEPQMDFDHHRVSIFDERAGQTVSLDQLVNANHGLYSVQGPNGCGKTTFLISLQQKTDGYYFNPRYRLSWPWGKEGERAALSDGQYSRACLEWLINETSYDLLLDEWDAFLDRANTDYIETLIIQSSQLRKIVQVRQ</sequence>
<keyword evidence="1" id="KW-1133">Transmembrane helix</keyword>
<dbReference type="InterPro" id="IPR027417">
    <property type="entry name" value="P-loop_NTPase"/>
</dbReference>
<feature type="transmembrane region" description="Helical" evidence="1">
    <location>
        <begin position="279"/>
        <end position="299"/>
    </location>
</feature>
<reference evidence="2 3" key="1">
    <citation type="submission" date="2023-11" db="EMBL/GenBank/DDBJ databases">
        <title>Plant-associative lifestyle of Vibrio porteresiae and its evolutionary dynamics.</title>
        <authorList>
            <person name="Rameshkumar N."/>
            <person name="Kirti K."/>
        </authorList>
    </citation>
    <scope>NUCLEOTIDE SEQUENCE [LARGE SCALE GENOMIC DNA]</scope>
    <source>
        <strain evidence="2 3">MSSRF30</strain>
    </source>
</reference>
<keyword evidence="1" id="KW-0472">Membrane</keyword>
<keyword evidence="2" id="KW-0067">ATP-binding</keyword>
<dbReference type="SUPFAM" id="SSF52540">
    <property type="entry name" value="P-loop containing nucleoside triphosphate hydrolases"/>
    <property type="match status" value="1"/>
</dbReference>
<feature type="transmembrane region" description="Helical" evidence="1">
    <location>
        <begin position="156"/>
        <end position="174"/>
    </location>
</feature>
<dbReference type="GO" id="GO:0005524">
    <property type="term" value="F:ATP binding"/>
    <property type="evidence" value="ECO:0007669"/>
    <property type="project" value="UniProtKB-KW"/>
</dbReference>
<evidence type="ECO:0000313" key="3">
    <source>
        <dbReference type="Proteomes" id="UP001304071"/>
    </source>
</evidence>
<dbReference type="EMBL" id="CP138204">
    <property type="protein sequence ID" value="WPC76186.1"/>
    <property type="molecule type" value="Genomic_DNA"/>
</dbReference>